<dbReference type="PROSITE" id="PS01129">
    <property type="entry name" value="PSI_RLU"/>
    <property type="match status" value="1"/>
</dbReference>
<feature type="domain" description="RNA-binding S4" evidence="6">
    <location>
        <begin position="19"/>
        <end position="77"/>
    </location>
</feature>
<comment type="catalytic activity">
    <reaction evidence="3">
        <text>uridine(1911/1915/1917) in 23S rRNA = pseudouridine(1911/1915/1917) in 23S rRNA</text>
        <dbReference type="Rhea" id="RHEA:42524"/>
        <dbReference type="Rhea" id="RHEA-COMP:10097"/>
        <dbReference type="Rhea" id="RHEA-COMP:10098"/>
        <dbReference type="ChEBI" id="CHEBI:65314"/>
        <dbReference type="ChEBI" id="CHEBI:65315"/>
        <dbReference type="EC" id="5.4.99.23"/>
    </reaction>
</comment>
<dbReference type="InterPro" id="IPR006145">
    <property type="entry name" value="PsdUridine_synth_RsuA/RluA"/>
</dbReference>
<dbReference type="GO" id="GO:0160140">
    <property type="term" value="F:23S rRNA pseudouridine(1911/1915/1917) synthase activity"/>
    <property type="evidence" value="ECO:0007669"/>
    <property type="project" value="UniProtKB-EC"/>
</dbReference>
<keyword evidence="4" id="KW-0694">RNA-binding</keyword>
<evidence type="ECO:0000259" key="6">
    <source>
        <dbReference type="SMART" id="SM00363"/>
    </source>
</evidence>
<gene>
    <name evidence="7" type="primary">rluD</name>
    <name evidence="7" type="ORF">H8792_008905</name>
</gene>
<dbReference type="SUPFAM" id="SSF55174">
    <property type="entry name" value="Alpha-L RNA-binding motif"/>
    <property type="match status" value="1"/>
</dbReference>
<comment type="caution">
    <text evidence="7">The sequence shown here is derived from an EMBL/GenBank/DDBJ whole genome shotgun (WGS) entry which is preliminary data.</text>
</comment>
<dbReference type="InterPro" id="IPR050188">
    <property type="entry name" value="RluA_PseudoU_synthase"/>
</dbReference>
<name>A0ABS0BXG0_9GAMM</name>
<dbReference type="Pfam" id="PF01479">
    <property type="entry name" value="S4"/>
    <property type="match status" value="1"/>
</dbReference>
<evidence type="ECO:0000313" key="7">
    <source>
        <dbReference type="EMBL" id="MBF6058459.1"/>
    </source>
</evidence>
<dbReference type="InterPro" id="IPR006225">
    <property type="entry name" value="PsdUridine_synth_RluC/D"/>
</dbReference>
<dbReference type="InterPro" id="IPR006224">
    <property type="entry name" value="PsdUridine_synth_RluA-like_CS"/>
</dbReference>
<evidence type="ECO:0000256" key="2">
    <source>
        <dbReference type="ARBA" id="ARBA00023235"/>
    </source>
</evidence>
<dbReference type="EC" id="5.4.99.-" evidence="5"/>
<dbReference type="Gene3D" id="3.30.2350.10">
    <property type="entry name" value="Pseudouridine synthase"/>
    <property type="match status" value="1"/>
</dbReference>
<dbReference type="CDD" id="cd02869">
    <property type="entry name" value="PseudoU_synth_RluA_like"/>
    <property type="match status" value="1"/>
</dbReference>
<dbReference type="PROSITE" id="PS50889">
    <property type="entry name" value="S4"/>
    <property type="match status" value="1"/>
</dbReference>
<dbReference type="Pfam" id="PF00849">
    <property type="entry name" value="PseudoU_synth_2"/>
    <property type="match status" value="1"/>
</dbReference>
<comment type="catalytic activity">
    <reaction evidence="5">
        <text>a uridine in RNA = a pseudouridine in RNA</text>
        <dbReference type="Rhea" id="RHEA:48348"/>
        <dbReference type="Rhea" id="RHEA-COMP:12068"/>
        <dbReference type="Rhea" id="RHEA-COMP:12069"/>
        <dbReference type="ChEBI" id="CHEBI:65314"/>
        <dbReference type="ChEBI" id="CHEBI:65315"/>
    </reaction>
</comment>
<dbReference type="NCBIfam" id="TIGR00005">
    <property type="entry name" value="rluA_subfam"/>
    <property type="match status" value="1"/>
</dbReference>
<dbReference type="Gene3D" id="3.10.290.10">
    <property type="entry name" value="RNA-binding S4 domain"/>
    <property type="match status" value="1"/>
</dbReference>
<dbReference type="EMBL" id="JACBGI020000018">
    <property type="protein sequence ID" value="MBF6058459.1"/>
    <property type="molecule type" value="Genomic_DNA"/>
</dbReference>
<comment type="similarity">
    <text evidence="1 5">Belongs to the pseudouridine synthase RluA family.</text>
</comment>
<sequence>MTQSKHNLTATIPFSCMGERLDAALAQLFSDYSRNRIQQWIKDGKVRLDGVVNTKPRHSVLGGEQVVLEVELQAETDIPAQEIELNVVYEDDAIMVINKPAGLVVHPGAGNPDGTLMNALLYYNEALREVPRAGIVHRLDKDTTGLMVVAKTIPAQTHLVEQLQRHAVERIYDAVVVGRMNSGGTINKPIGRNPSDRKKMAVRAVGGKEAVSHYRVLEHFREHTRIRVKLETGRTHQIRVHMSYLGFPLVGDPLYGTRFRIPRQMEPDFVDYLRHFHRQALHAGALSLTHPVSRKVMKWKAPMPDDMLELIDILREDVEIYEEQQLGYDEFDYEDYGVEVEWVTDEDIPD</sequence>
<keyword evidence="2 5" id="KW-0413">Isomerase</keyword>
<dbReference type="InterPro" id="IPR002942">
    <property type="entry name" value="S4_RNA-bd"/>
</dbReference>
<organism evidence="7 8">
    <name type="scientific">Thiomicrorhabdus heinhorstiae</name>
    <dbReference type="NCBI Taxonomy" id="2748010"/>
    <lineage>
        <taxon>Bacteria</taxon>
        <taxon>Pseudomonadati</taxon>
        <taxon>Pseudomonadota</taxon>
        <taxon>Gammaproteobacteria</taxon>
        <taxon>Thiotrichales</taxon>
        <taxon>Piscirickettsiaceae</taxon>
        <taxon>Thiomicrorhabdus</taxon>
    </lineage>
</organism>
<evidence type="ECO:0000256" key="3">
    <source>
        <dbReference type="ARBA" id="ARBA00036882"/>
    </source>
</evidence>
<protein>
    <recommendedName>
        <fullName evidence="5">Pseudouridine synthase</fullName>
        <ecNumber evidence="5">5.4.99.-</ecNumber>
    </recommendedName>
</protein>
<dbReference type="CDD" id="cd00165">
    <property type="entry name" value="S4"/>
    <property type="match status" value="1"/>
</dbReference>
<evidence type="ECO:0000313" key="8">
    <source>
        <dbReference type="Proteomes" id="UP001193680"/>
    </source>
</evidence>
<dbReference type="PANTHER" id="PTHR21600">
    <property type="entry name" value="MITOCHONDRIAL RNA PSEUDOURIDINE SYNTHASE"/>
    <property type="match status" value="1"/>
</dbReference>
<dbReference type="SMART" id="SM00363">
    <property type="entry name" value="S4"/>
    <property type="match status" value="1"/>
</dbReference>
<evidence type="ECO:0000256" key="1">
    <source>
        <dbReference type="ARBA" id="ARBA00010876"/>
    </source>
</evidence>
<evidence type="ECO:0000256" key="5">
    <source>
        <dbReference type="RuleBase" id="RU362028"/>
    </source>
</evidence>
<keyword evidence="8" id="KW-1185">Reference proteome</keyword>
<dbReference type="InterPro" id="IPR020103">
    <property type="entry name" value="PsdUridine_synth_cat_dom_sf"/>
</dbReference>
<comment type="function">
    <text evidence="5">Responsible for synthesis of pseudouridine from uracil.</text>
</comment>
<reference evidence="7 8" key="2">
    <citation type="submission" date="2020-11" db="EMBL/GenBank/DDBJ databases">
        <title>Sulfur oxidizing isolate from Hospital Hole Sinkhole.</title>
        <authorList>
            <person name="Scott K.M."/>
        </authorList>
    </citation>
    <scope>NUCLEOTIDE SEQUENCE [LARGE SCALE GENOMIC DNA]</scope>
    <source>
        <strain evidence="7 8">HH1</strain>
    </source>
</reference>
<dbReference type="NCBIfam" id="NF008385">
    <property type="entry name" value="PRK11180.1"/>
    <property type="match status" value="1"/>
</dbReference>
<dbReference type="InterPro" id="IPR036986">
    <property type="entry name" value="S4_RNA-bd_sf"/>
</dbReference>
<accession>A0ABS0BXG0</accession>
<dbReference type="SUPFAM" id="SSF55120">
    <property type="entry name" value="Pseudouridine synthase"/>
    <property type="match status" value="1"/>
</dbReference>
<dbReference type="PANTHER" id="PTHR21600:SF44">
    <property type="entry name" value="RIBOSOMAL LARGE SUBUNIT PSEUDOURIDINE SYNTHASE D"/>
    <property type="match status" value="1"/>
</dbReference>
<reference evidence="7 8" key="1">
    <citation type="submission" date="2020-06" db="EMBL/GenBank/DDBJ databases">
        <authorList>
            <person name="Scott K."/>
        </authorList>
    </citation>
    <scope>NUCLEOTIDE SEQUENCE [LARGE SCALE GENOMIC DNA]</scope>
    <source>
        <strain evidence="7 8">HH1</strain>
    </source>
</reference>
<dbReference type="Proteomes" id="UP001193680">
    <property type="component" value="Unassembled WGS sequence"/>
</dbReference>
<evidence type="ECO:0000256" key="4">
    <source>
        <dbReference type="PROSITE-ProRule" id="PRU00182"/>
    </source>
</evidence>
<proteinExistence type="inferred from homology"/>
<dbReference type="RefSeq" id="WP_185978602.1">
    <property type="nucleotide sequence ID" value="NZ_JACBGI020000018.1"/>
</dbReference>